<evidence type="ECO:0000313" key="3">
    <source>
        <dbReference type="Proteomes" id="UP000729290"/>
    </source>
</evidence>
<keyword evidence="1" id="KW-1133">Transmembrane helix</keyword>
<dbReference type="RefSeq" id="WP_205133281.1">
    <property type="nucleotide sequence ID" value="NZ_JACSNT010000005.1"/>
</dbReference>
<sequence>MWLFFGAASILFTLLHAYTVFDRKKGGRLMAFAAFGCTILTLFSEYRLISQWVAAEDWTALMDVVPYTSTHVTTYTVLLLLANGLILLFGSKKAAQA</sequence>
<accession>A0ABS2G970</accession>
<gene>
    <name evidence="2" type="ORF">H9X83_03725</name>
</gene>
<reference evidence="2 3" key="1">
    <citation type="journal article" date="2021" name="Sci. Rep.">
        <title>The distribution of antibiotic resistance genes in chicken gut microbiota commensals.</title>
        <authorList>
            <person name="Juricova H."/>
            <person name="Matiasovicova J."/>
            <person name="Kubasova T."/>
            <person name="Cejkova D."/>
            <person name="Rychlik I."/>
        </authorList>
    </citation>
    <scope>NUCLEOTIDE SEQUENCE [LARGE SCALE GENOMIC DNA]</scope>
    <source>
        <strain evidence="2 3">An431b</strain>
    </source>
</reference>
<protein>
    <submittedName>
        <fullName evidence="2">Uncharacterized protein</fullName>
    </submittedName>
</protein>
<keyword evidence="1" id="KW-0812">Transmembrane</keyword>
<name>A0ABS2G970_9FIRM</name>
<dbReference type="EMBL" id="JACSNV010000004">
    <property type="protein sequence ID" value="MBM6877270.1"/>
    <property type="molecule type" value="Genomic_DNA"/>
</dbReference>
<dbReference type="Proteomes" id="UP000729290">
    <property type="component" value="Unassembled WGS sequence"/>
</dbReference>
<evidence type="ECO:0000313" key="2">
    <source>
        <dbReference type="EMBL" id="MBM6877270.1"/>
    </source>
</evidence>
<keyword evidence="3" id="KW-1185">Reference proteome</keyword>
<feature type="transmembrane region" description="Helical" evidence="1">
    <location>
        <begin position="72"/>
        <end position="90"/>
    </location>
</feature>
<keyword evidence="1" id="KW-0472">Membrane</keyword>
<evidence type="ECO:0000256" key="1">
    <source>
        <dbReference type="SAM" id="Phobius"/>
    </source>
</evidence>
<comment type="caution">
    <text evidence="2">The sequence shown here is derived from an EMBL/GenBank/DDBJ whole genome shotgun (WGS) entry which is preliminary data.</text>
</comment>
<proteinExistence type="predicted"/>
<organism evidence="2 3">
    <name type="scientific">Anaerotignum lactatifermentans</name>
    <dbReference type="NCBI Taxonomy" id="160404"/>
    <lineage>
        <taxon>Bacteria</taxon>
        <taxon>Bacillati</taxon>
        <taxon>Bacillota</taxon>
        <taxon>Clostridia</taxon>
        <taxon>Lachnospirales</taxon>
        <taxon>Anaerotignaceae</taxon>
        <taxon>Anaerotignum</taxon>
    </lineage>
</organism>